<keyword evidence="1" id="KW-0732">Signal</keyword>
<dbReference type="Proteomes" id="UP001480955">
    <property type="component" value="Unassembled WGS sequence"/>
</dbReference>
<evidence type="ECO:0000313" key="2">
    <source>
        <dbReference type="EMBL" id="MER2250037.1"/>
    </source>
</evidence>
<dbReference type="EMBL" id="JBELQE010000052">
    <property type="protein sequence ID" value="MER2250037.1"/>
    <property type="molecule type" value="Genomic_DNA"/>
</dbReference>
<protein>
    <submittedName>
        <fullName evidence="2">Uncharacterized protein</fullName>
    </submittedName>
</protein>
<name>A0ABV1QKZ2_9HYPH</name>
<accession>A0ABV1QKZ2</accession>
<evidence type="ECO:0000256" key="1">
    <source>
        <dbReference type="SAM" id="SignalP"/>
    </source>
</evidence>
<reference evidence="2 3" key="1">
    <citation type="submission" date="2024-06" db="EMBL/GenBank/DDBJ databases">
        <authorList>
            <person name="Campbell A.G."/>
        </authorList>
    </citation>
    <scope>NUCLEOTIDE SEQUENCE [LARGE SCALE GENOMIC DNA]</scope>
    <source>
        <strain evidence="2 3">EM12</strain>
    </source>
</reference>
<proteinExistence type="predicted"/>
<sequence length="104" mass="11201">MRRFPSRCASLCVALLIAGSGPALAQRPSTTNLTCAQARALVTRQGAAVLGTGGATYDRFVRDRSFCEATEIGRRAFVPTRDTPGCFVGFTCYEPSRGDRFGDF</sequence>
<feature type="chain" id="PRO_5047339942" evidence="1">
    <location>
        <begin position="26"/>
        <end position="104"/>
    </location>
</feature>
<dbReference type="RefSeq" id="WP_350393860.1">
    <property type="nucleotide sequence ID" value="NZ_JBELQE010000052.1"/>
</dbReference>
<comment type="caution">
    <text evidence="2">The sequence shown here is derived from an EMBL/GenBank/DDBJ whole genome shotgun (WGS) entry which is preliminary data.</text>
</comment>
<evidence type="ECO:0000313" key="3">
    <source>
        <dbReference type="Proteomes" id="UP001480955"/>
    </source>
</evidence>
<keyword evidence="3" id="KW-1185">Reference proteome</keyword>
<feature type="signal peptide" evidence="1">
    <location>
        <begin position="1"/>
        <end position="25"/>
    </location>
</feature>
<organism evidence="2 3">
    <name type="scientific">Methylorubrum podarium</name>
    <dbReference type="NCBI Taxonomy" id="200476"/>
    <lineage>
        <taxon>Bacteria</taxon>
        <taxon>Pseudomonadati</taxon>
        <taxon>Pseudomonadota</taxon>
        <taxon>Alphaproteobacteria</taxon>
        <taxon>Hyphomicrobiales</taxon>
        <taxon>Methylobacteriaceae</taxon>
        <taxon>Methylorubrum</taxon>
    </lineage>
</organism>
<gene>
    <name evidence="2" type="ORF">ABS772_08950</name>
</gene>